<organism evidence="4">
    <name type="scientific">marine metagenome</name>
    <dbReference type="NCBI Taxonomy" id="408172"/>
    <lineage>
        <taxon>unclassified sequences</taxon>
        <taxon>metagenomes</taxon>
        <taxon>ecological metagenomes</taxon>
    </lineage>
</organism>
<evidence type="ECO:0000313" key="4">
    <source>
        <dbReference type="EMBL" id="SUZ94659.1"/>
    </source>
</evidence>
<dbReference type="InterPro" id="IPR046373">
    <property type="entry name" value="Acyl-CoA_Oxase/DH_mid-dom_sf"/>
</dbReference>
<evidence type="ECO:0000259" key="3">
    <source>
        <dbReference type="Pfam" id="PF02771"/>
    </source>
</evidence>
<evidence type="ECO:0000259" key="2">
    <source>
        <dbReference type="Pfam" id="PF02770"/>
    </source>
</evidence>
<dbReference type="InterPro" id="IPR006091">
    <property type="entry name" value="Acyl-CoA_Oxase/DH_mid-dom"/>
</dbReference>
<dbReference type="InterPro" id="IPR013786">
    <property type="entry name" value="AcylCoA_DH/ox_N"/>
</dbReference>
<dbReference type="EMBL" id="UINC01002254">
    <property type="protein sequence ID" value="SUZ94659.1"/>
    <property type="molecule type" value="Genomic_DNA"/>
</dbReference>
<dbReference type="InterPro" id="IPR009100">
    <property type="entry name" value="AcylCoA_DH/oxidase_NM_dom_sf"/>
</dbReference>
<feature type="domain" description="Acyl-CoA dehydrogenase/oxidase N-terminal" evidence="3">
    <location>
        <begin position="2"/>
        <end position="79"/>
    </location>
</feature>
<protein>
    <recommendedName>
        <fullName evidence="5">Acyl-CoA dehydrogenase/oxidase N-terminal domain-containing protein</fullName>
    </recommendedName>
</protein>
<dbReference type="InterPro" id="IPR037069">
    <property type="entry name" value="AcylCoA_DH/ox_N_sf"/>
</dbReference>
<dbReference type="PANTHER" id="PTHR43292">
    <property type="entry name" value="ACYL-COA DEHYDROGENASE"/>
    <property type="match status" value="1"/>
</dbReference>
<evidence type="ECO:0008006" key="5">
    <source>
        <dbReference type="Google" id="ProtNLM"/>
    </source>
</evidence>
<evidence type="ECO:0000256" key="1">
    <source>
        <dbReference type="ARBA" id="ARBA00023002"/>
    </source>
</evidence>
<dbReference type="Gene3D" id="2.40.110.10">
    <property type="entry name" value="Butyryl-CoA Dehydrogenase, subunit A, domain 2"/>
    <property type="match status" value="1"/>
</dbReference>
<dbReference type="GO" id="GO:0050660">
    <property type="term" value="F:flavin adenine dinucleotide binding"/>
    <property type="evidence" value="ECO:0007669"/>
    <property type="project" value="InterPro"/>
</dbReference>
<dbReference type="AlphaFoldDB" id="A0A381RU97"/>
<reference evidence="4" key="1">
    <citation type="submission" date="2018-05" db="EMBL/GenBank/DDBJ databases">
        <authorList>
            <person name="Lanie J.A."/>
            <person name="Ng W.-L."/>
            <person name="Kazmierczak K.M."/>
            <person name="Andrzejewski T.M."/>
            <person name="Davidsen T.M."/>
            <person name="Wayne K.J."/>
            <person name="Tettelin H."/>
            <person name="Glass J.I."/>
            <person name="Rusch D."/>
            <person name="Podicherti R."/>
            <person name="Tsui H.-C.T."/>
            <person name="Winkler M.E."/>
        </authorList>
    </citation>
    <scope>NUCLEOTIDE SEQUENCE</scope>
</reference>
<dbReference type="GO" id="GO:0016627">
    <property type="term" value="F:oxidoreductase activity, acting on the CH-CH group of donors"/>
    <property type="evidence" value="ECO:0007669"/>
    <property type="project" value="InterPro"/>
</dbReference>
<feature type="non-terminal residue" evidence="4">
    <location>
        <position position="129"/>
    </location>
</feature>
<dbReference type="PANTHER" id="PTHR43292:SF4">
    <property type="entry name" value="ACYL-COA DEHYDROGENASE FADE34"/>
    <property type="match status" value="1"/>
</dbReference>
<dbReference type="Gene3D" id="1.10.540.10">
    <property type="entry name" value="Acyl-CoA dehydrogenase/oxidase, N-terminal domain"/>
    <property type="match status" value="1"/>
</dbReference>
<feature type="domain" description="Acyl-CoA oxidase/dehydrogenase middle" evidence="2">
    <location>
        <begin position="85"/>
        <end position="129"/>
    </location>
</feature>
<dbReference type="SUPFAM" id="SSF56645">
    <property type="entry name" value="Acyl-CoA dehydrogenase NM domain-like"/>
    <property type="match status" value="1"/>
</dbReference>
<dbReference type="Pfam" id="PF02770">
    <property type="entry name" value="Acyl-CoA_dh_M"/>
    <property type="match status" value="1"/>
</dbReference>
<dbReference type="InterPro" id="IPR052161">
    <property type="entry name" value="Mycobact_Acyl-CoA_DH"/>
</dbReference>
<dbReference type="GO" id="GO:0005886">
    <property type="term" value="C:plasma membrane"/>
    <property type="evidence" value="ECO:0007669"/>
    <property type="project" value="TreeGrafter"/>
</dbReference>
<proteinExistence type="predicted"/>
<dbReference type="Pfam" id="PF02771">
    <property type="entry name" value="Acyl-CoA_dh_N"/>
    <property type="match status" value="1"/>
</dbReference>
<keyword evidence="1" id="KW-0560">Oxidoreductase</keyword>
<name>A0A381RU97_9ZZZZ</name>
<sequence length="129" mass="14143">MRDWLDKVRAKGWVGFSWPKSVGGSDGDVARQAILKEEMALAGAPPLGTSFMGLAWVGPGIIQYGTDEQKARFIPDILDSKVTWCTGYSEPNHGSDLAAIQTKAERIGDHYKVNGQKIWTTGAPYADWM</sequence>
<accession>A0A381RU97</accession>
<gene>
    <name evidence="4" type="ORF">METZ01_LOCUS47513</name>
</gene>